<dbReference type="OrthoDB" id="5521887at2"/>
<evidence type="ECO:0000313" key="2">
    <source>
        <dbReference type="Proteomes" id="UP000317624"/>
    </source>
</evidence>
<reference evidence="1 2" key="1">
    <citation type="submission" date="2019-07" db="EMBL/GenBank/DDBJ databases">
        <title>Hymenobacter sp. straun FUR1 Genome sequencing and assembly.</title>
        <authorList>
            <person name="Chhetri G."/>
        </authorList>
    </citation>
    <scope>NUCLEOTIDE SEQUENCE [LARGE SCALE GENOMIC DNA]</scope>
    <source>
        <strain evidence="1 2">Fur1</strain>
    </source>
</reference>
<dbReference type="Proteomes" id="UP000317624">
    <property type="component" value="Unassembled WGS sequence"/>
</dbReference>
<dbReference type="AlphaFoldDB" id="A0A558BQ10"/>
<name>A0A558BQ10_9BACT</name>
<keyword evidence="2" id="KW-1185">Reference proteome</keyword>
<sequence>MTNKIVLQENGNALSLDYNYEKAELTFSFSKNEVVMSKVIDGDDLDLFFIYLNRILTKRIINKDTESRERYLTELLLTDDAKDNYDSLVSIFSRWANLTGLTAYNSEVITEIGSVRSTAASQTSAEVFIGLPQEHIDLFTIERIQNATGEFMEALGFELETQDEPVFGSFFQRLQYLLKGEVKEEINELYSKGKVALETQFVSVPSAEATSKLAGAAASLITALTGIDEAAIRLGAILVVKVSRDGVPLILAETVSPELALLLDKNPQLLKNPSVVFDLISTVRVPDKQVGESGSAEIL</sequence>
<accession>A0A558BQ10</accession>
<dbReference type="RefSeq" id="WP_144851654.1">
    <property type="nucleotide sequence ID" value="NZ_VMRJ01000005.1"/>
</dbReference>
<dbReference type="EMBL" id="VMRJ01000005">
    <property type="protein sequence ID" value="TVT38610.1"/>
    <property type="molecule type" value="Genomic_DNA"/>
</dbReference>
<organism evidence="1 2">
    <name type="scientific">Hymenobacter setariae</name>
    <dbReference type="NCBI Taxonomy" id="2594794"/>
    <lineage>
        <taxon>Bacteria</taxon>
        <taxon>Pseudomonadati</taxon>
        <taxon>Bacteroidota</taxon>
        <taxon>Cytophagia</taxon>
        <taxon>Cytophagales</taxon>
        <taxon>Hymenobacteraceae</taxon>
        <taxon>Hymenobacter</taxon>
    </lineage>
</organism>
<protein>
    <submittedName>
        <fullName evidence="1">Uncharacterized protein</fullName>
    </submittedName>
</protein>
<comment type="caution">
    <text evidence="1">The sequence shown here is derived from an EMBL/GenBank/DDBJ whole genome shotgun (WGS) entry which is preliminary data.</text>
</comment>
<evidence type="ECO:0000313" key="1">
    <source>
        <dbReference type="EMBL" id="TVT38610.1"/>
    </source>
</evidence>
<gene>
    <name evidence="1" type="ORF">FNT36_20745</name>
</gene>
<proteinExistence type="predicted"/>